<name>A0ABR3FDP2_9AGAR</name>
<keyword evidence="3" id="KW-1185">Reference proteome</keyword>
<evidence type="ECO:0000313" key="3">
    <source>
        <dbReference type="Proteomes" id="UP001465976"/>
    </source>
</evidence>
<dbReference type="EMBL" id="JBAHYK010000507">
    <property type="protein sequence ID" value="KAL0573435.1"/>
    <property type="molecule type" value="Genomic_DNA"/>
</dbReference>
<gene>
    <name evidence="2" type="ORF">V5O48_008529</name>
</gene>
<protein>
    <submittedName>
        <fullName evidence="2">Uncharacterized protein</fullName>
    </submittedName>
</protein>
<accession>A0ABR3FDP2</accession>
<evidence type="ECO:0000256" key="1">
    <source>
        <dbReference type="SAM" id="MobiDB-lite"/>
    </source>
</evidence>
<evidence type="ECO:0000313" key="2">
    <source>
        <dbReference type="EMBL" id="KAL0573435.1"/>
    </source>
</evidence>
<reference evidence="2 3" key="1">
    <citation type="submission" date="2024-02" db="EMBL/GenBank/DDBJ databases">
        <title>A draft genome for the cacao thread blight pathogen Marasmius crinis-equi.</title>
        <authorList>
            <person name="Cohen S.P."/>
            <person name="Baruah I.K."/>
            <person name="Amoako-Attah I."/>
            <person name="Bukari Y."/>
            <person name="Meinhardt L.W."/>
            <person name="Bailey B.A."/>
        </authorList>
    </citation>
    <scope>NUCLEOTIDE SEQUENCE [LARGE SCALE GENOMIC DNA]</scope>
    <source>
        <strain evidence="2 3">GH-76</strain>
    </source>
</reference>
<feature type="region of interest" description="Disordered" evidence="1">
    <location>
        <begin position="1"/>
        <end position="32"/>
    </location>
</feature>
<sequence>MTPAELAESNDSNSLLTTDTYQTDETESSATTVWGPGTLSGKAIKSLGEASLRGLDHLIIRWKLARINSDLAKSNASTGTSSFSDEKLERIWDDLLELSRLDFYDAKVRQKALRLIMIQIGSRETSHLVSCIMKWPPEEIRIFLSEMMEFMPILWKRENRETSQVLSYPELILVYRASQSTTERHEIIPFLDFVSQVAQKRSFIRQAVLAAGYLTLLTDIHRHYNVESALEAIIAAREALVVFLDNPEPLEHHRMDLVWPRATSNIPMTRKSLELATLTPNKRKLAWMSAERARIRERLCEIQVILEMPIYHHEGCQADLFDLCFDLVVLHHLEEIDRTLAEVAFSHLVRCVAVGGALGEALRYVLAHNKWGPNRFRLLNTYVDKSLSIILIETQSTTLSSLPLTSPMQATVVLRPSWTPTSSPYWETPPRISIGATCYNGFKMQRPLPKTVFLRA</sequence>
<comment type="caution">
    <text evidence="2">The sequence shown here is derived from an EMBL/GenBank/DDBJ whole genome shotgun (WGS) entry which is preliminary data.</text>
</comment>
<proteinExistence type="predicted"/>
<feature type="compositionally biased region" description="Polar residues" evidence="1">
    <location>
        <begin position="9"/>
        <end position="21"/>
    </location>
</feature>
<organism evidence="2 3">
    <name type="scientific">Marasmius crinis-equi</name>
    <dbReference type="NCBI Taxonomy" id="585013"/>
    <lineage>
        <taxon>Eukaryota</taxon>
        <taxon>Fungi</taxon>
        <taxon>Dikarya</taxon>
        <taxon>Basidiomycota</taxon>
        <taxon>Agaricomycotina</taxon>
        <taxon>Agaricomycetes</taxon>
        <taxon>Agaricomycetidae</taxon>
        <taxon>Agaricales</taxon>
        <taxon>Marasmiineae</taxon>
        <taxon>Marasmiaceae</taxon>
        <taxon>Marasmius</taxon>
    </lineage>
</organism>
<dbReference type="Proteomes" id="UP001465976">
    <property type="component" value="Unassembled WGS sequence"/>
</dbReference>